<reference evidence="3" key="1">
    <citation type="submission" date="2017-06" db="EMBL/GenBank/DDBJ databases">
        <authorList>
            <person name="Varghese N."/>
            <person name="Submissions S."/>
        </authorList>
    </citation>
    <scope>NUCLEOTIDE SEQUENCE [LARGE SCALE GENOMIC DNA]</scope>
    <source>
        <strain evidence="3">DSM 11116</strain>
    </source>
</reference>
<dbReference type="PANTHER" id="PTHR22916:SF71">
    <property type="entry name" value="GLYCOSYL TRANSFERASE"/>
    <property type="match status" value="1"/>
</dbReference>
<evidence type="ECO:0000259" key="1">
    <source>
        <dbReference type="Pfam" id="PF00535"/>
    </source>
</evidence>
<organism evidence="2 3">
    <name type="scientific">Hymenobacter gelipurpurascens</name>
    <dbReference type="NCBI Taxonomy" id="89968"/>
    <lineage>
        <taxon>Bacteria</taxon>
        <taxon>Pseudomonadati</taxon>
        <taxon>Bacteroidota</taxon>
        <taxon>Cytophagia</taxon>
        <taxon>Cytophagales</taxon>
        <taxon>Hymenobacteraceae</taxon>
        <taxon>Hymenobacter</taxon>
    </lineage>
</organism>
<keyword evidence="3" id="KW-1185">Reference proteome</keyword>
<gene>
    <name evidence="2" type="ORF">SAMN06265337_1929</name>
</gene>
<dbReference type="Gene3D" id="3.90.550.10">
    <property type="entry name" value="Spore Coat Polysaccharide Biosynthesis Protein SpsA, Chain A"/>
    <property type="match status" value="1"/>
</dbReference>
<keyword evidence="2" id="KW-0808">Transferase</keyword>
<dbReference type="InterPro" id="IPR001173">
    <property type="entry name" value="Glyco_trans_2-like"/>
</dbReference>
<dbReference type="EMBL" id="FYEW01000001">
    <property type="protein sequence ID" value="SNC67376.1"/>
    <property type="molecule type" value="Genomic_DNA"/>
</dbReference>
<dbReference type="Proteomes" id="UP000198131">
    <property type="component" value="Unassembled WGS sequence"/>
</dbReference>
<dbReference type="Pfam" id="PF00535">
    <property type="entry name" value="Glycos_transf_2"/>
    <property type="match status" value="1"/>
</dbReference>
<dbReference type="SUPFAM" id="SSF53448">
    <property type="entry name" value="Nucleotide-diphospho-sugar transferases"/>
    <property type="match status" value="1"/>
</dbReference>
<accession>A0A212TNE9</accession>
<dbReference type="GO" id="GO:0016758">
    <property type="term" value="F:hexosyltransferase activity"/>
    <property type="evidence" value="ECO:0007669"/>
    <property type="project" value="UniProtKB-ARBA"/>
</dbReference>
<dbReference type="OrthoDB" id="199095at2"/>
<evidence type="ECO:0000313" key="2">
    <source>
        <dbReference type="EMBL" id="SNC67376.1"/>
    </source>
</evidence>
<sequence length="322" mass="36466">MQQVTVSVCTITYNHADYIAQTIESVLAQTGPGLVVEMVIGDDGSSDGTREIIAGYAARYPHQIKPLFHEKNLGANANTRACLLACTGEFIAALEGDDYWTDPTKLHRQVEALRAAPDCAMCFHDAAFVYEANSVDRDKENWKDSFAEQYPLILPATTEPEQPCVRFSQQDIVRLGHFMPTPSLLFRASSIPRPLPDWFLKVYAGDTTMQLLSTAHGPALYLPRRMAAYRKHAGGLSLTSRSSLKRNISTIWQTQHYLRIFDRSLAPYFESSLEQLYFERSLLHQGLGQQGKRLFYYGCALTVNRRVFFGHFKRLASRFLQR</sequence>
<dbReference type="InterPro" id="IPR029044">
    <property type="entry name" value="Nucleotide-diphossugar_trans"/>
</dbReference>
<name>A0A212TNE9_9BACT</name>
<evidence type="ECO:0000313" key="3">
    <source>
        <dbReference type="Proteomes" id="UP000198131"/>
    </source>
</evidence>
<dbReference type="PANTHER" id="PTHR22916">
    <property type="entry name" value="GLYCOSYLTRANSFERASE"/>
    <property type="match status" value="1"/>
</dbReference>
<protein>
    <submittedName>
        <fullName evidence="2">Glycosyl transferase family 2</fullName>
    </submittedName>
</protein>
<feature type="domain" description="Glycosyltransferase 2-like" evidence="1">
    <location>
        <begin position="7"/>
        <end position="139"/>
    </location>
</feature>
<dbReference type="RefSeq" id="WP_088843193.1">
    <property type="nucleotide sequence ID" value="NZ_FYEW01000001.1"/>
</dbReference>
<dbReference type="AlphaFoldDB" id="A0A212TNE9"/>
<proteinExistence type="predicted"/>